<keyword evidence="1" id="KW-1015">Disulfide bond</keyword>
<evidence type="ECO:0000259" key="3">
    <source>
        <dbReference type="PROSITE" id="PS50279"/>
    </source>
</evidence>
<dbReference type="PANTHER" id="PTHR10083:SF374">
    <property type="entry name" value="BPTI_KUNITZ INHIBITOR DOMAIN-CONTAINING PROTEIN"/>
    <property type="match status" value="1"/>
</dbReference>
<dbReference type="GO" id="GO:0005615">
    <property type="term" value="C:extracellular space"/>
    <property type="evidence" value="ECO:0007669"/>
    <property type="project" value="TreeGrafter"/>
</dbReference>
<evidence type="ECO:0000313" key="4">
    <source>
        <dbReference type="EMBL" id="RUS91268.1"/>
    </source>
</evidence>
<organism evidence="4 5">
    <name type="scientific">Elysia chlorotica</name>
    <name type="common">Eastern emerald elysia</name>
    <name type="synonym">Sea slug</name>
    <dbReference type="NCBI Taxonomy" id="188477"/>
    <lineage>
        <taxon>Eukaryota</taxon>
        <taxon>Metazoa</taxon>
        <taxon>Spiralia</taxon>
        <taxon>Lophotrochozoa</taxon>
        <taxon>Mollusca</taxon>
        <taxon>Gastropoda</taxon>
        <taxon>Heterobranchia</taxon>
        <taxon>Euthyneura</taxon>
        <taxon>Panpulmonata</taxon>
        <taxon>Sacoglossa</taxon>
        <taxon>Placobranchoidea</taxon>
        <taxon>Plakobranchidae</taxon>
        <taxon>Elysia</taxon>
    </lineage>
</organism>
<feature type="compositionally biased region" description="Low complexity" evidence="2">
    <location>
        <begin position="102"/>
        <end position="111"/>
    </location>
</feature>
<dbReference type="GO" id="GO:0004867">
    <property type="term" value="F:serine-type endopeptidase inhibitor activity"/>
    <property type="evidence" value="ECO:0007669"/>
    <property type="project" value="InterPro"/>
</dbReference>
<dbReference type="PANTHER" id="PTHR10083">
    <property type="entry name" value="KUNITZ-TYPE PROTEASE INHIBITOR-RELATED"/>
    <property type="match status" value="1"/>
</dbReference>
<protein>
    <recommendedName>
        <fullName evidence="3">BPTI/Kunitz inhibitor domain-containing protein</fullName>
    </recommendedName>
</protein>
<keyword evidence="5" id="KW-1185">Reference proteome</keyword>
<dbReference type="STRING" id="188477.A0A3S1BLM3"/>
<dbReference type="AlphaFoldDB" id="A0A3S1BLM3"/>
<feature type="region of interest" description="Disordered" evidence="2">
    <location>
        <begin position="82"/>
        <end position="118"/>
    </location>
</feature>
<dbReference type="Proteomes" id="UP000271974">
    <property type="component" value="Unassembled WGS sequence"/>
</dbReference>
<dbReference type="CDD" id="cd00109">
    <property type="entry name" value="Kunitz-type"/>
    <property type="match status" value="4"/>
</dbReference>
<evidence type="ECO:0000256" key="2">
    <source>
        <dbReference type="SAM" id="MobiDB-lite"/>
    </source>
</evidence>
<sequence length="324" mass="35217">VQSVAPDFCFLRPEKGRCRGYLSRYFYNPETGQCQSFSYGGCEGNANRFETLVDCFKVCALPHGAIGSSPSVFGNVVVEAPTPTSFPSRSRKPSEGVSAVNRRPSPRSSPSRPRPETCYQPANAGPCLAAFSRYYYNKTEDQCLVFIYGGCGGNQNNYATREDCARECNEASLQNDRTSNGNQCMLQADRGSCSGQLLRYFYNSQAGQCQAFSYTGCQGNANNFPSLVACASACDGFGGFSLSPTAIPNSVSGNTNYGRDLYTGNTGRSQVCQLDPFPGPCRAFIRRVYFNRRSGRCEQFVYGGCQSNGNNFQSATECLRVCGG</sequence>
<gene>
    <name evidence="4" type="ORF">EGW08_000980</name>
</gene>
<dbReference type="InterPro" id="IPR002223">
    <property type="entry name" value="Kunitz_BPTI"/>
</dbReference>
<proteinExistence type="predicted"/>
<feature type="non-terminal residue" evidence="4">
    <location>
        <position position="1"/>
    </location>
</feature>
<dbReference type="FunFam" id="4.10.410.10:FF:000004">
    <property type="entry name" value="Tissue factor pathway inhibitor"/>
    <property type="match status" value="1"/>
</dbReference>
<dbReference type="Gene3D" id="4.10.410.10">
    <property type="entry name" value="Pancreatic trypsin inhibitor Kunitz domain"/>
    <property type="match status" value="4"/>
</dbReference>
<feature type="domain" description="BPTI/Kunitz inhibitor" evidence="3">
    <location>
        <begin position="184"/>
        <end position="234"/>
    </location>
</feature>
<reference evidence="4 5" key="1">
    <citation type="submission" date="2019-01" db="EMBL/GenBank/DDBJ databases">
        <title>A draft genome assembly of the solar-powered sea slug Elysia chlorotica.</title>
        <authorList>
            <person name="Cai H."/>
            <person name="Li Q."/>
            <person name="Fang X."/>
            <person name="Li J."/>
            <person name="Curtis N.E."/>
            <person name="Altenburger A."/>
            <person name="Shibata T."/>
            <person name="Feng M."/>
            <person name="Maeda T."/>
            <person name="Schwartz J.A."/>
            <person name="Shigenobu S."/>
            <person name="Lundholm N."/>
            <person name="Nishiyama T."/>
            <person name="Yang H."/>
            <person name="Hasebe M."/>
            <person name="Li S."/>
            <person name="Pierce S.K."/>
            <person name="Wang J."/>
        </authorList>
    </citation>
    <scope>NUCLEOTIDE SEQUENCE [LARGE SCALE GENOMIC DNA]</scope>
    <source>
        <strain evidence="4">EC2010</strain>
        <tissue evidence="4">Whole organism of an adult</tissue>
    </source>
</reference>
<comment type="caution">
    <text evidence="4">The sequence shown here is derived from an EMBL/GenBank/DDBJ whole genome shotgun (WGS) entry which is preliminary data.</text>
</comment>
<feature type="domain" description="BPTI/Kunitz inhibitor" evidence="3">
    <location>
        <begin position="9"/>
        <end position="59"/>
    </location>
</feature>
<feature type="non-terminal residue" evidence="4">
    <location>
        <position position="324"/>
    </location>
</feature>
<dbReference type="EMBL" id="RQTK01000015">
    <property type="protein sequence ID" value="RUS91268.1"/>
    <property type="molecule type" value="Genomic_DNA"/>
</dbReference>
<accession>A0A3S1BLM3</accession>
<dbReference type="PROSITE" id="PS00280">
    <property type="entry name" value="BPTI_KUNITZ_1"/>
    <property type="match status" value="4"/>
</dbReference>
<dbReference type="OrthoDB" id="5950222at2759"/>
<dbReference type="PRINTS" id="PR00759">
    <property type="entry name" value="BASICPTASE"/>
</dbReference>
<dbReference type="SMART" id="SM00131">
    <property type="entry name" value="KU"/>
    <property type="match status" value="4"/>
</dbReference>
<dbReference type="InterPro" id="IPR050098">
    <property type="entry name" value="TFPI/VKTCI-like"/>
</dbReference>
<dbReference type="SUPFAM" id="SSF57362">
    <property type="entry name" value="BPTI-like"/>
    <property type="match status" value="4"/>
</dbReference>
<feature type="domain" description="BPTI/Kunitz inhibitor" evidence="3">
    <location>
        <begin position="118"/>
        <end position="168"/>
    </location>
</feature>
<feature type="domain" description="BPTI/Kunitz inhibitor" evidence="3">
    <location>
        <begin position="272"/>
        <end position="322"/>
    </location>
</feature>
<name>A0A3S1BLM3_ELYCH</name>
<dbReference type="InterPro" id="IPR036880">
    <property type="entry name" value="Kunitz_BPTI_sf"/>
</dbReference>
<evidence type="ECO:0000313" key="5">
    <source>
        <dbReference type="Proteomes" id="UP000271974"/>
    </source>
</evidence>
<dbReference type="InterPro" id="IPR020901">
    <property type="entry name" value="Prtase_inh_Kunz-CS"/>
</dbReference>
<dbReference type="PROSITE" id="PS50279">
    <property type="entry name" value="BPTI_KUNITZ_2"/>
    <property type="match status" value="4"/>
</dbReference>
<dbReference type="Pfam" id="PF00014">
    <property type="entry name" value="Kunitz_BPTI"/>
    <property type="match status" value="4"/>
</dbReference>
<evidence type="ECO:0000256" key="1">
    <source>
        <dbReference type="ARBA" id="ARBA00023157"/>
    </source>
</evidence>